<dbReference type="GO" id="GO:0005634">
    <property type="term" value="C:nucleus"/>
    <property type="evidence" value="ECO:0007669"/>
    <property type="project" value="TreeGrafter"/>
</dbReference>
<dbReference type="GO" id="GO:0031514">
    <property type="term" value="C:motile cilium"/>
    <property type="evidence" value="ECO:0007669"/>
    <property type="project" value="TreeGrafter"/>
</dbReference>
<dbReference type="Gene3D" id="2.20.110.10">
    <property type="entry name" value="Histone H3 K4-specific methyltransferase SET7/9 N-terminal domain"/>
    <property type="match status" value="3"/>
</dbReference>
<dbReference type="InterPro" id="IPR003409">
    <property type="entry name" value="MORN"/>
</dbReference>
<evidence type="ECO:0008006" key="5">
    <source>
        <dbReference type="Google" id="ProtNLM"/>
    </source>
</evidence>
<dbReference type="Proteomes" id="UP001497644">
    <property type="component" value="Chromosome 10"/>
</dbReference>
<proteinExistence type="predicted"/>
<evidence type="ECO:0000256" key="1">
    <source>
        <dbReference type="ARBA" id="ARBA00022737"/>
    </source>
</evidence>
<evidence type="ECO:0000313" key="4">
    <source>
        <dbReference type="Proteomes" id="UP001497644"/>
    </source>
</evidence>
<name>A0AAV2N5K9_9HYME</name>
<protein>
    <recommendedName>
        <fullName evidence="5">Radial spoke head 1 homolog</fullName>
    </recommendedName>
</protein>
<dbReference type="SUPFAM" id="SSF82185">
    <property type="entry name" value="Histone H3 K4-specific methyltransferase SET7/9 N-terminal domain"/>
    <property type="match status" value="2"/>
</dbReference>
<dbReference type="EMBL" id="OZ034833">
    <property type="protein sequence ID" value="CAL1674954.1"/>
    <property type="molecule type" value="Genomic_DNA"/>
</dbReference>
<dbReference type="AlphaFoldDB" id="A0AAV2N5K9"/>
<feature type="compositionally biased region" description="Basic and acidic residues" evidence="2">
    <location>
        <begin position="265"/>
        <end position="293"/>
    </location>
</feature>
<organism evidence="3 4">
    <name type="scientific">Lasius platythorax</name>
    <dbReference type="NCBI Taxonomy" id="488582"/>
    <lineage>
        <taxon>Eukaryota</taxon>
        <taxon>Metazoa</taxon>
        <taxon>Ecdysozoa</taxon>
        <taxon>Arthropoda</taxon>
        <taxon>Hexapoda</taxon>
        <taxon>Insecta</taxon>
        <taxon>Pterygota</taxon>
        <taxon>Neoptera</taxon>
        <taxon>Endopterygota</taxon>
        <taxon>Hymenoptera</taxon>
        <taxon>Apocrita</taxon>
        <taxon>Aculeata</taxon>
        <taxon>Formicoidea</taxon>
        <taxon>Formicidae</taxon>
        <taxon>Formicinae</taxon>
        <taxon>Lasius</taxon>
        <taxon>Lasius</taxon>
    </lineage>
</organism>
<dbReference type="FunFam" id="2.20.110.10:FF:000002">
    <property type="entry name" value="Phosphatidylinositol 4-phosphate 5-kinase 8"/>
    <property type="match status" value="1"/>
</dbReference>
<sequence length="305" mass="35410">MEKLSDRYPDERGETEIESLGVYEGERNENGERHGNGKALLPNGDLYVGQYRDGLRYGKGVYVFKNGARYNGDWRHGCKYGQGIFWYPDGTRYEGEWKRDARHGFGVYYYANNDIYEGSWKKNLRHGMGTYLYANIGTKFMGTWMEDRMQGPGQLVHARHRFHGFWKSNLPYGRGCFTFENLCMQHGHYVHMKDPAYDDQTWMYTDKIAEEGDEGDKSATTEGPFSPRIGILPMWRARCITPYNPELLPPEAVPLQEEASTESLIDDKSEDDIWPKIERDLDYPEGDHDHEEYYQGEASSRIDSP</sequence>
<accession>A0AAV2N5K9</accession>
<evidence type="ECO:0000313" key="3">
    <source>
        <dbReference type="EMBL" id="CAL1674954.1"/>
    </source>
</evidence>
<dbReference type="PANTHER" id="PTHR43215:SF14">
    <property type="entry name" value="RADIAL SPOKE HEAD 1 HOMOLOG"/>
    <property type="match status" value="1"/>
</dbReference>
<feature type="region of interest" description="Disordered" evidence="2">
    <location>
        <begin position="255"/>
        <end position="305"/>
    </location>
</feature>
<evidence type="ECO:0000256" key="2">
    <source>
        <dbReference type="SAM" id="MobiDB-lite"/>
    </source>
</evidence>
<dbReference type="GO" id="GO:0035082">
    <property type="term" value="P:axoneme assembly"/>
    <property type="evidence" value="ECO:0007669"/>
    <property type="project" value="TreeGrafter"/>
</dbReference>
<dbReference type="PANTHER" id="PTHR43215">
    <property type="entry name" value="RADIAL SPOKE HEAD 1 HOMOLOG"/>
    <property type="match status" value="1"/>
</dbReference>
<keyword evidence="4" id="KW-1185">Reference proteome</keyword>
<dbReference type="SMART" id="SM00698">
    <property type="entry name" value="MORN"/>
    <property type="match status" value="6"/>
</dbReference>
<gene>
    <name evidence="3" type="ORF">LPLAT_LOCUS1476</name>
</gene>
<keyword evidence="1" id="KW-0677">Repeat</keyword>
<dbReference type="GO" id="GO:0007286">
    <property type="term" value="P:spermatid development"/>
    <property type="evidence" value="ECO:0007669"/>
    <property type="project" value="TreeGrafter"/>
</dbReference>
<dbReference type="Pfam" id="PF02493">
    <property type="entry name" value="MORN"/>
    <property type="match status" value="7"/>
</dbReference>
<reference evidence="3" key="1">
    <citation type="submission" date="2024-04" db="EMBL/GenBank/DDBJ databases">
        <authorList>
            <consortium name="Molecular Ecology Group"/>
        </authorList>
    </citation>
    <scope>NUCLEOTIDE SEQUENCE</scope>
</reference>